<evidence type="ECO:0000256" key="1">
    <source>
        <dbReference type="SAM" id="MobiDB-lite"/>
    </source>
</evidence>
<sequence>MLIKPGTAVTSTPKKQGSNASVQEGLVPNEKTDPIVSFSRPPPLPPVLVLLIALSLFEMWSSHDGDDD</sequence>
<feature type="compositionally biased region" description="Polar residues" evidence="1">
    <location>
        <begin position="8"/>
        <end position="22"/>
    </location>
</feature>
<gene>
    <name evidence="2" type="ORF">POPTR_001G100400</name>
</gene>
<dbReference type="EMBL" id="CM009290">
    <property type="protein sequence ID" value="PNT53702.1"/>
    <property type="molecule type" value="Genomic_DNA"/>
</dbReference>
<dbReference type="Proteomes" id="UP000006729">
    <property type="component" value="Chromosome 1"/>
</dbReference>
<name>A0A2K2BV88_POPTR</name>
<dbReference type="FunCoup" id="A0A2K2BV88">
    <property type="interactions" value="21"/>
</dbReference>
<evidence type="ECO:0000313" key="2">
    <source>
        <dbReference type="EMBL" id="PNT53702.1"/>
    </source>
</evidence>
<dbReference type="InParanoid" id="A0A2K2BV88"/>
<evidence type="ECO:0000313" key="3">
    <source>
        <dbReference type="Proteomes" id="UP000006729"/>
    </source>
</evidence>
<accession>A0A2K2BV88</accession>
<organism evidence="2 3">
    <name type="scientific">Populus trichocarpa</name>
    <name type="common">Western balsam poplar</name>
    <name type="synonym">Populus balsamifera subsp. trichocarpa</name>
    <dbReference type="NCBI Taxonomy" id="3694"/>
    <lineage>
        <taxon>Eukaryota</taxon>
        <taxon>Viridiplantae</taxon>
        <taxon>Streptophyta</taxon>
        <taxon>Embryophyta</taxon>
        <taxon>Tracheophyta</taxon>
        <taxon>Spermatophyta</taxon>
        <taxon>Magnoliopsida</taxon>
        <taxon>eudicotyledons</taxon>
        <taxon>Gunneridae</taxon>
        <taxon>Pentapetalae</taxon>
        <taxon>rosids</taxon>
        <taxon>fabids</taxon>
        <taxon>Malpighiales</taxon>
        <taxon>Salicaceae</taxon>
        <taxon>Saliceae</taxon>
        <taxon>Populus</taxon>
    </lineage>
</organism>
<feature type="region of interest" description="Disordered" evidence="1">
    <location>
        <begin position="1"/>
        <end position="38"/>
    </location>
</feature>
<reference evidence="2 3" key="1">
    <citation type="journal article" date="2006" name="Science">
        <title>The genome of black cottonwood, Populus trichocarpa (Torr. &amp; Gray).</title>
        <authorList>
            <person name="Tuskan G.A."/>
            <person name="Difazio S."/>
            <person name="Jansson S."/>
            <person name="Bohlmann J."/>
            <person name="Grigoriev I."/>
            <person name="Hellsten U."/>
            <person name="Putnam N."/>
            <person name="Ralph S."/>
            <person name="Rombauts S."/>
            <person name="Salamov A."/>
            <person name="Schein J."/>
            <person name="Sterck L."/>
            <person name="Aerts A."/>
            <person name="Bhalerao R.R."/>
            <person name="Bhalerao R.P."/>
            <person name="Blaudez D."/>
            <person name="Boerjan W."/>
            <person name="Brun A."/>
            <person name="Brunner A."/>
            <person name="Busov V."/>
            <person name="Campbell M."/>
            <person name="Carlson J."/>
            <person name="Chalot M."/>
            <person name="Chapman J."/>
            <person name="Chen G.L."/>
            <person name="Cooper D."/>
            <person name="Coutinho P.M."/>
            <person name="Couturier J."/>
            <person name="Covert S."/>
            <person name="Cronk Q."/>
            <person name="Cunningham R."/>
            <person name="Davis J."/>
            <person name="Degroeve S."/>
            <person name="Dejardin A."/>
            <person name="Depamphilis C."/>
            <person name="Detter J."/>
            <person name="Dirks B."/>
            <person name="Dubchak I."/>
            <person name="Duplessis S."/>
            <person name="Ehlting J."/>
            <person name="Ellis B."/>
            <person name="Gendler K."/>
            <person name="Goodstein D."/>
            <person name="Gribskov M."/>
            <person name="Grimwood J."/>
            <person name="Groover A."/>
            <person name="Gunter L."/>
            <person name="Hamberger B."/>
            <person name="Heinze B."/>
            <person name="Helariutta Y."/>
            <person name="Henrissat B."/>
            <person name="Holligan D."/>
            <person name="Holt R."/>
            <person name="Huang W."/>
            <person name="Islam-Faridi N."/>
            <person name="Jones S."/>
            <person name="Jones-Rhoades M."/>
            <person name="Jorgensen R."/>
            <person name="Joshi C."/>
            <person name="Kangasjarvi J."/>
            <person name="Karlsson J."/>
            <person name="Kelleher C."/>
            <person name="Kirkpatrick R."/>
            <person name="Kirst M."/>
            <person name="Kohler A."/>
            <person name="Kalluri U."/>
            <person name="Larimer F."/>
            <person name="Leebens-Mack J."/>
            <person name="Leple J.C."/>
            <person name="Locascio P."/>
            <person name="Lou Y."/>
            <person name="Lucas S."/>
            <person name="Martin F."/>
            <person name="Montanini B."/>
            <person name="Napoli C."/>
            <person name="Nelson D.R."/>
            <person name="Nelson C."/>
            <person name="Nieminen K."/>
            <person name="Nilsson O."/>
            <person name="Pereda V."/>
            <person name="Peter G."/>
            <person name="Philippe R."/>
            <person name="Pilate G."/>
            <person name="Poliakov A."/>
            <person name="Razumovskaya J."/>
            <person name="Richardson P."/>
            <person name="Rinaldi C."/>
            <person name="Ritland K."/>
            <person name="Rouze P."/>
            <person name="Ryaboy D."/>
            <person name="Schmutz J."/>
            <person name="Schrader J."/>
            <person name="Segerman B."/>
            <person name="Shin H."/>
            <person name="Siddiqui A."/>
            <person name="Sterky F."/>
            <person name="Terry A."/>
            <person name="Tsai C.J."/>
            <person name="Uberbacher E."/>
            <person name="Unneberg P."/>
            <person name="Vahala J."/>
            <person name="Wall K."/>
            <person name="Wessler S."/>
            <person name="Yang G."/>
            <person name="Yin T."/>
            <person name="Douglas C."/>
            <person name="Marra M."/>
            <person name="Sandberg G."/>
            <person name="Van de Peer Y."/>
            <person name="Rokhsar D."/>
        </authorList>
    </citation>
    <scope>NUCLEOTIDE SEQUENCE [LARGE SCALE GENOMIC DNA]</scope>
    <source>
        <strain evidence="3">cv. Nisqually</strain>
    </source>
</reference>
<proteinExistence type="predicted"/>
<keyword evidence="3" id="KW-1185">Reference proteome</keyword>
<protein>
    <submittedName>
        <fullName evidence="2">Uncharacterized protein</fullName>
    </submittedName>
</protein>
<dbReference type="AlphaFoldDB" id="A0A2K2BV88"/>